<proteinExistence type="predicted"/>
<feature type="transmembrane region" description="Helical" evidence="1">
    <location>
        <begin position="31"/>
        <end position="53"/>
    </location>
</feature>
<evidence type="ECO:0000313" key="2">
    <source>
        <dbReference type="EMBL" id="KAA0971837.1"/>
    </source>
</evidence>
<gene>
    <name evidence="2" type="ORF">FPY71_01520</name>
</gene>
<dbReference type="AlphaFoldDB" id="A0A5B0DYD4"/>
<name>A0A5B0DYD4_9HYPH</name>
<accession>A0A5B0DYD4</accession>
<reference evidence="2 3" key="1">
    <citation type="submission" date="2019-08" db="EMBL/GenBank/DDBJ databases">
        <title>Aureimonas fodiniaquatilis sp. nov., isolated from a coal mine wastewater.</title>
        <authorList>
            <person name="Kim W."/>
        </authorList>
    </citation>
    <scope>NUCLEOTIDE SEQUENCE [LARGE SCALE GENOMIC DNA]</scope>
    <source>
        <strain evidence="2 3">CAU 1482</strain>
    </source>
</reference>
<evidence type="ECO:0000256" key="1">
    <source>
        <dbReference type="SAM" id="Phobius"/>
    </source>
</evidence>
<dbReference type="EMBL" id="VTWH01000001">
    <property type="protein sequence ID" value="KAA0971837.1"/>
    <property type="molecule type" value="Genomic_DNA"/>
</dbReference>
<sequence>MQRRLTAFVFPVLIIVPAALTTPTFIEAGLAWWPLFIFGLPMVLAILICVEYWNASIQIDGNMLRYQSVGYQLDATWRQVSVTNKNGKVTLRVSEAEPRLHLWLAPMQRILMLFIPRRALFAQGLMASIPLWYFSTASDDAVMAEFYHHSNNGVDAGSISSD</sequence>
<evidence type="ECO:0000313" key="3">
    <source>
        <dbReference type="Proteomes" id="UP000324738"/>
    </source>
</evidence>
<dbReference type="OrthoDB" id="7949815at2"/>
<dbReference type="RefSeq" id="WP_149296944.1">
    <property type="nucleotide sequence ID" value="NZ_VTWH01000001.1"/>
</dbReference>
<keyword evidence="3" id="KW-1185">Reference proteome</keyword>
<keyword evidence="1" id="KW-1133">Transmembrane helix</keyword>
<keyword evidence="1" id="KW-0812">Transmembrane</keyword>
<organism evidence="2 3">
    <name type="scientific">Aureimonas fodinaquatilis</name>
    <dbReference type="NCBI Taxonomy" id="2565783"/>
    <lineage>
        <taxon>Bacteria</taxon>
        <taxon>Pseudomonadati</taxon>
        <taxon>Pseudomonadota</taxon>
        <taxon>Alphaproteobacteria</taxon>
        <taxon>Hyphomicrobiales</taxon>
        <taxon>Aurantimonadaceae</taxon>
        <taxon>Aureimonas</taxon>
    </lineage>
</organism>
<dbReference type="Proteomes" id="UP000324738">
    <property type="component" value="Unassembled WGS sequence"/>
</dbReference>
<protein>
    <submittedName>
        <fullName evidence="2">Uncharacterized protein</fullName>
    </submittedName>
</protein>
<keyword evidence="1" id="KW-0472">Membrane</keyword>
<comment type="caution">
    <text evidence="2">The sequence shown here is derived from an EMBL/GenBank/DDBJ whole genome shotgun (WGS) entry which is preliminary data.</text>
</comment>